<accession>A0A8B8BZS4</accession>
<dbReference type="KEGG" id="cvn:111114340"/>
<sequence>MRLLQCFQCGLICWICTGQLAGSFFLSTKRKVRPRGDENSSGSLSEIIGTMKELMDFAFSVSQPLLGDSSKSKGKFTTNFVCPSYKCSDKIEPQCRRSVYYVIRGHRCMGCDVDICKLERRKESAQEPLGRSKINRDGAIETKLTGNPINFEKRWLFDKNRNREILDRSKFLHTIATAPPVNRLPPGSENSWITGSLF</sequence>
<dbReference type="RefSeq" id="XP_022308341.1">
    <property type="nucleotide sequence ID" value="XM_022452633.1"/>
</dbReference>
<gene>
    <name evidence="2" type="primary">LOC111114340</name>
</gene>
<proteinExistence type="predicted"/>
<reference evidence="2" key="2">
    <citation type="submission" date="2025-08" db="UniProtKB">
        <authorList>
            <consortium name="RefSeq"/>
        </authorList>
    </citation>
    <scope>IDENTIFICATION</scope>
    <source>
        <tissue evidence="2">Whole sample</tissue>
    </source>
</reference>
<evidence type="ECO:0000313" key="2">
    <source>
        <dbReference type="RefSeq" id="XP_022308341.1"/>
    </source>
</evidence>
<dbReference type="GeneID" id="111114340"/>
<evidence type="ECO:0000313" key="1">
    <source>
        <dbReference type="Proteomes" id="UP000694844"/>
    </source>
</evidence>
<protein>
    <submittedName>
        <fullName evidence="2">Uncharacterized protein LOC111114340</fullName>
    </submittedName>
</protein>
<reference evidence="1" key="1">
    <citation type="submission" date="2024-06" db="UniProtKB">
        <authorList>
            <consortium name="RefSeq"/>
        </authorList>
    </citation>
    <scope>NUCLEOTIDE SEQUENCE [LARGE SCALE GENOMIC DNA]</scope>
</reference>
<dbReference type="OrthoDB" id="6134229at2759"/>
<dbReference type="AlphaFoldDB" id="A0A8B8BZS4"/>
<dbReference type="Proteomes" id="UP000694844">
    <property type="component" value="Chromosome 1"/>
</dbReference>
<name>A0A8B8BZS4_CRAVI</name>
<organism evidence="1 2">
    <name type="scientific">Crassostrea virginica</name>
    <name type="common">Eastern oyster</name>
    <dbReference type="NCBI Taxonomy" id="6565"/>
    <lineage>
        <taxon>Eukaryota</taxon>
        <taxon>Metazoa</taxon>
        <taxon>Spiralia</taxon>
        <taxon>Lophotrochozoa</taxon>
        <taxon>Mollusca</taxon>
        <taxon>Bivalvia</taxon>
        <taxon>Autobranchia</taxon>
        <taxon>Pteriomorphia</taxon>
        <taxon>Ostreida</taxon>
        <taxon>Ostreoidea</taxon>
        <taxon>Ostreidae</taxon>
        <taxon>Crassostrea</taxon>
    </lineage>
</organism>
<keyword evidence="1" id="KW-1185">Reference proteome</keyword>